<protein>
    <submittedName>
        <fullName evidence="1">Uncharacterized protein</fullName>
    </submittedName>
</protein>
<sequence length="170" mass="20223">MSSLFRMSYQVVPCHRHYTVFLQQALMHAHYLPPHYKVVPILFCDIRPYHLIAQSLIIDNNGDIWYSHRPLQLLSQNVLQDQHCFVPFHSCLGSPLWLNVRYCSYFQMFQDESNPQTAINYGLFYYHLNPYRDLSFIYPLSIHCKSFYCLPSQTNSQIHSTKKQFNINLI</sequence>
<reference evidence="1 2" key="1">
    <citation type="submission" date="2016-10" db="EMBL/GenBank/DDBJ databases">
        <authorList>
            <person name="de Groot N.N."/>
        </authorList>
    </citation>
    <scope>NUCLEOTIDE SEQUENCE [LARGE SCALE GENOMIC DNA]</scope>
    <source>
        <strain evidence="1 2">ATCC BAA-466</strain>
    </source>
</reference>
<dbReference type="EMBL" id="FNCK01000003">
    <property type="protein sequence ID" value="SDG16037.1"/>
    <property type="molecule type" value="Genomic_DNA"/>
</dbReference>
<accession>A0A1G7RZ55</accession>
<dbReference type="AlphaFoldDB" id="A0A1G7RZ55"/>
<name>A0A1G7RZ55_9LACT</name>
<gene>
    <name evidence="1" type="ORF">SAMN05421791_103235</name>
</gene>
<keyword evidence="2" id="KW-1185">Reference proteome</keyword>
<dbReference type="Proteomes" id="UP000199708">
    <property type="component" value="Unassembled WGS sequence"/>
</dbReference>
<evidence type="ECO:0000313" key="1">
    <source>
        <dbReference type="EMBL" id="SDG16037.1"/>
    </source>
</evidence>
<proteinExistence type="predicted"/>
<organism evidence="1 2">
    <name type="scientific">Facklamia miroungae</name>
    <dbReference type="NCBI Taxonomy" id="120956"/>
    <lineage>
        <taxon>Bacteria</taxon>
        <taxon>Bacillati</taxon>
        <taxon>Bacillota</taxon>
        <taxon>Bacilli</taxon>
        <taxon>Lactobacillales</taxon>
        <taxon>Aerococcaceae</taxon>
        <taxon>Facklamia</taxon>
    </lineage>
</organism>
<evidence type="ECO:0000313" key="2">
    <source>
        <dbReference type="Proteomes" id="UP000199708"/>
    </source>
</evidence>